<keyword evidence="3" id="KW-1185">Reference proteome</keyword>
<proteinExistence type="predicted"/>
<feature type="region of interest" description="Disordered" evidence="1">
    <location>
        <begin position="150"/>
        <end position="171"/>
    </location>
</feature>
<sequence length="326" mass="34919">MSSVSTIPPNHRSLKCSSEWRIPQVKKKEISDGSSHGLFVDSHASASALPESTSFLQALPPPPPDSTSSLPAPSHATVAAADEPSPPHIANAYLGAHTPAPPRISIPTSTQNCTQRLDPCWTPRALPRIVLPRSSSALNVATSFGAMGRRARRRPSLPDADIATLDDEKPEGVSPLLSPFPFANSPKCQMPPMPTPALSTPSTPALLPSRHPPQPFTPAPLAPDSVTNELFKLHSPRRLVPTPRPYSAAQTRVASRLKSLSPTPIQPLLSRHFPAAIPALSTLWPTTPSLARQFRVTSQLTPVLLNSAAHLARPPRRLVTRKRPGA</sequence>
<dbReference type="AlphaFoldDB" id="A0AAW0DIT6"/>
<evidence type="ECO:0000313" key="3">
    <source>
        <dbReference type="Proteomes" id="UP001362999"/>
    </source>
</evidence>
<reference evidence="2 3" key="1">
    <citation type="journal article" date="2024" name="J Genomics">
        <title>Draft genome sequencing and assembly of Favolaschia claudopus CIRM-BRFM 2984 isolated from oak limbs.</title>
        <authorList>
            <person name="Navarro D."/>
            <person name="Drula E."/>
            <person name="Chaduli D."/>
            <person name="Cazenave R."/>
            <person name="Ahrendt S."/>
            <person name="Wang J."/>
            <person name="Lipzen A."/>
            <person name="Daum C."/>
            <person name="Barry K."/>
            <person name="Grigoriev I.V."/>
            <person name="Favel A."/>
            <person name="Rosso M.N."/>
            <person name="Martin F."/>
        </authorList>
    </citation>
    <scope>NUCLEOTIDE SEQUENCE [LARGE SCALE GENOMIC DNA]</scope>
    <source>
        <strain evidence="2 3">CIRM-BRFM 2984</strain>
    </source>
</reference>
<feature type="region of interest" description="Disordered" evidence="1">
    <location>
        <begin position="51"/>
        <end position="114"/>
    </location>
</feature>
<organism evidence="2 3">
    <name type="scientific">Favolaschia claudopus</name>
    <dbReference type="NCBI Taxonomy" id="2862362"/>
    <lineage>
        <taxon>Eukaryota</taxon>
        <taxon>Fungi</taxon>
        <taxon>Dikarya</taxon>
        <taxon>Basidiomycota</taxon>
        <taxon>Agaricomycotina</taxon>
        <taxon>Agaricomycetes</taxon>
        <taxon>Agaricomycetidae</taxon>
        <taxon>Agaricales</taxon>
        <taxon>Marasmiineae</taxon>
        <taxon>Mycenaceae</taxon>
        <taxon>Favolaschia</taxon>
    </lineage>
</organism>
<evidence type="ECO:0000256" key="1">
    <source>
        <dbReference type="SAM" id="MobiDB-lite"/>
    </source>
</evidence>
<accession>A0AAW0DIT6</accession>
<dbReference type="Proteomes" id="UP001362999">
    <property type="component" value="Unassembled WGS sequence"/>
</dbReference>
<comment type="caution">
    <text evidence="2">The sequence shown here is derived from an EMBL/GenBank/DDBJ whole genome shotgun (WGS) entry which is preliminary data.</text>
</comment>
<dbReference type="EMBL" id="JAWWNJ010000007">
    <property type="protein sequence ID" value="KAK7051838.1"/>
    <property type="molecule type" value="Genomic_DNA"/>
</dbReference>
<evidence type="ECO:0000313" key="2">
    <source>
        <dbReference type="EMBL" id="KAK7051838.1"/>
    </source>
</evidence>
<name>A0AAW0DIT6_9AGAR</name>
<gene>
    <name evidence="2" type="ORF">R3P38DRAFT_3172157</name>
</gene>
<protein>
    <submittedName>
        <fullName evidence="2">Uncharacterized protein</fullName>
    </submittedName>
</protein>